<proteinExistence type="predicted"/>
<reference evidence="3" key="1">
    <citation type="journal article" date="2021" name="Nat. Commun.">
        <title>Genetic determinants of endophytism in the Arabidopsis root mycobiome.</title>
        <authorList>
            <person name="Mesny F."/>
            <person name="Miyauchi S."/>
            <person name="Thiergart T."/>
            <person name="Pickel B."/>
            <person name="Atanasova L."/>
            <person name="Karlsson M."/>
            <person name="Huettel B."/>
            <person name="Barry K.W."/>
            <person name="Haridas S."/>
            <person name="Chen C."/>
            <person name="Bauer D."/>
            <person name="Andreopoulos W."/>
            <person name="Pangilinan J."/>
            <person name="LaButti K."/>
            <person name="Riley R."/>
            <person name="Lipzen A."/>
            <person name="Clum A."/>
            <person name="Drula E."/>
            <person name="Henrissat B."/>
            <person name="Kohler A."/>
            <person name="Grigoriev I.V."/>
            <person name="Martin F.M."/>
            <person name="Hacquard S."/>
        </authorList>
    </citation>
    <scope>NUCLEOTIDE SEQUENCE</scope>
    <source>
        <strain evidence="3">MPI-CAGE-CH-0235</strain>
    </source>
</reference>
<dbReference type="Pfam" id="PF10021">
    <property type="entry name" value="PARG_cat_microb"/>
    <property type="match status" value="1"/>
</dbReference>
<dbReference type="PANTHER" id="PTHR35596:SF2">
    <property type="entry name" value="MICROBIAL-TYPE PARG CATALYTIC DOMAIN-CONTAINING PROTEIN"/>
    <property type="match status" value="1"/>
</dbReference>
<dbReference type="EMBL" id="JAGPNK010000004">
    <property type="protein sequence ID" value="KAH7322766.1"/>
    <property type="molecule type" value="Genomic_DNA"/>
</dbReference>
<dbReference type="NCBIfam" id="TIGR02452">
    <property type="entry name" value="TIGR02452 family protein"/>
    <property type="match status" value="1"/>
</dbReference>
<name>A0A8K0SZZ2_9HYPO</name>
<feature type="region of interest" description="Disordered" evidence="1">
    <location>
        <begin position="284"/>
        <end position="307"/>
    </location>
</feature>
<dbReference type="InterPro" id="IPR043472">
    <property type="entry name" value="Macro_dom-like"/>
</dbReference>
<protein>
    <recommendedName>
        <fullName evidence="2">Microbial-type PARG catalytic domain-containing protein</fullName>
    </recommendedName>
</protein>
<comment type="caution">
    <text evidence="3">The sequence shown here is derived from an EMBL/GenBank/DDBJ whole genome shotgun (WGS) entry which is preliminary data.</text>
</comment>
<dbReference type="AlphaFoldDB" id="A0A8K0SZZ2"/>
<feature type="compositionally biased region" description="Basic residues" evidence="1">
    <location>
        <begin position="284"/>
        <end position="294"/>
    </location>
</feature>
<gene>
    <name evidence="3" type="ORF">B0I35DRAFT_407205</name>
</gene>
<accession>A0A8K0SZZ2</accession>
<keyword evidence="4" id="KW-1185">Reference proteome</keyword>
<sequence>MSSSKSSRVKPAEVASETKRFFIPEIRNNYSEEFPPYSLLYHHPVQNLPVPAPTLSTRPPTFFVECGDPVMRAIQCGNAETNAFSSAKSRVPFLCAANAGRPGGDWETGVAGYEERLCRRSNLSATLSTPVPGTQPSNYPIPSTGGILSDNVVVYRGPHDRYEKLPELYDLPVISMAPTRWPKLKDNGLTYSFSEERELTREKLRGALRICLYNNYDRIVIGDFGLGNGYRNPPQELAEMWRDIFLFDPDIRGRFSYVIFVFEDENQSTMRCIHDDLVRKSSRRGVSKSKHKHESHGSSSSPSSSLRKVTDMQIFAHVFDSDEIERVLSQPDPRYALDMITS</sequence>
<evidence type="ECO:0000313" key="4">
    <source>
        <dbReference type="Proteomes" id="UP000813444"/>
    </source>
</evidence>
<evidence type="ECO:0000256" key="1">
    <source>
        <dbReference type="SAM" id="MobiDB-lite"/>
    </source>
</evidence>
<dbReference type="InterPro" id="IPR019261">
    <property type="entry name" value="PARG_cat_microbial"/>
</dbReference>
<dbReference type="Proteomes" id="UP000813444">
    <property type="component" value="Unassembled WGS sequence"/>
</dbReference>
<evidence type="ECO:0000313" key="3">
    <source>
        <dbReference type="EMBL" id="KAH7322766.1"/>
    </source>
</evidence>
<dbReference type="PANTHER" id="PTHR35596">
    <property type="entry name" value="DUF2263 DOMAIN-CONTAINING PROTEIN"/>
    <property type="match status" value="1"/>
</dbReference>
<dbReference type="OrthoDB" id="2440523at2759"/>
<organism evidence="3 4">
    <name type="scientific">Stachybotrys elegans</name>
    <dbReference type="NCBI Taxonomy" id="80388"/>
    <lineage>
        <taxon>Eukaryota</taxon>
        <taxon>Fungi</taxon>
        <taxon>Dikarya</taxon>
        <taxon>Ascomycota</taxon>
        <taxon>Pezizomycotina</taxon>
        <taxon>Sordariomycetes</taxon>
        <taxon>Hypocreomycetidae</taxon>
        <taxon>Hypocreales</taxon>
        <taxon>Stachybotryaceae</taxon>
        <taxon>Stachybotrys</taxon>
    </lineage>
</organism>
<dbReference type="Gene3D" id="3.40.220.10">
    <property type="entry name" value="Leucine Aminopeptidase, subunit E, domain 1"/>
    <property type="match status" value="1"/>
</dbReference>
<dbReference type="InterPro" id="IPR012664">
    <property type="entry name" value="CHP02452"/>
</dbReference>
<feature type="domain" description="Microbial-type PARG catalytic" evidence="2">
    <location>
        <begin position="81"/>
        <end position="156"/>
    </location>
</feature>
<evidence type="ECO:0000259" key="2">
    <source>
        <dbReference type="Pfam" id="PF10021"/>
    </source>
</evidence>